<proteinExistence type="inferred from homology"/>
<organism evidence="16 17">
    <name type="scientific">Denticeps clupeoides</name>
    <name type="common">denticle herring</name>
    <dbReference type="NCBI Taxonomy" id="299321"/>
    <lineage>
        <taxon>Eukaryota</taxon>
        <taxon>Metazoa</taxon>
        <taxon>Chordata</taxon>
        <taxon>Craniata</taxon>
        <taxon>Vertebrata</taxon>
        <taxon>Euteleostomi</taxon>
        <taxon>Actinopterygii</taxon>
        <taxon>Neopterygii</taxon>
        <taxon>Teleostei</taxon>
        <taxon>Clupei</taxon>
        <taxon>Clupeiformes</taxon>
        <taxon>Denticipitoidei</taxon>
        <taxon>Denticipitidae</taxon>
        <taxon>Denticeps</taxon>
    </lineage>
</organism>
<dbReference type="GO" id="GO:0009881">
    <property type="term" value="F:photoreceptor activity"/>
    <property type="evidence" value="ECO:0007669"/>
    <property type="project" value="UniProtKB-KW"/>
</dbReference>
<dbReference type="PRINTS" id="PR00238">
    <property type="entry name" value="OPSIN"/>
</dbReference>
<dbReference type="InterPro" id="IPR050125">
    <property type="entry name" value="GPCR_opsins"/>
</dbReference>
<evidence type="ECO:0000256" key="3">
    <source>
        <dbReference type="ARBA" id="ARBA00022606"/>
    </source>
</evidence>
<dbReference type="GeneTree" id="ENSGT01030000234549"/>
<dbReference type="AlphaFoldDB" id="A0AAY4EMD7"/>
<reference evidence="16 17" key="1">
    <citation type="submission" date="2020-06" db="EMBL/GenBank/DDBJ databases">
        <authorList>
            <consortium name="Wellcome Sanger Institute Data Sharing"/>
        </authorList>
    </citation>
    <scope>NUCLEOTIDE SEQUENCE [LARGE SCALE GENOMIC DNA]</scope>
</reference>
<dbReference type="PROSITE" id="PS00238">
    <property type="entry name" value="OPSIN"/>
    <property type="match status" value="1"/>
</dbReference>
<evidence type="ECO:0000256" key="8">
    <source>
        <dbReference type="ARBA" id="ARBA00023040"/>
    </source>
</evidence>
<keyword evidence="7 13" id="KW-0157">Chromophore</keyword>
<evidence type="ECO:0000256" key="11">
    <source>
        <dbReference type="ARBA" id="ARBA00023170"/>
    </source>
</evidence>
<dbReference type="InterPro" id="IPR000276">
    <property type="entry name" value="GPCR_Rhodpsn"/>
</dbReference>
<evidence type="ECO:0000256" key="10">
    <source>
        <dbReference type="ARBA" id="ARBA00023157"/>
    </source>
</evidence>
<keyword evidence="9 13" id="KW-0472">Membrane</keyword>
<dbReference type="GO" id="GO:0004930">
    <property type="term" value="F:G protein-coupled receptor activity"/>
    <property type="evidence" value="ECO:0007669"/>
    <property type="project" value="UniProtKB-KW"/>
</dbReference>
<feature type="compositionally biased region" description="Pro residues" evidence="14">
    <location>
        <begin position="12"/>
        <end position="29"/>
    </location>
</feature>
<dbReference type="InterPro" id="IPR017452">
    <property type="entry name" value="GPCR_Rhodpsn_7TM"/>
</dbReference>
<name>A0AAY4EMD7_9TELE</name>
<evidence type="ECO:0000256" key="13">
    <source>
        <dbReference type="RuleBase" id="RU004951"/>
    </source>
</evidence>
<evidence type="ECO:0000313" key="17">
    <source>
        <dbReference type="Proteomes" id="UP000694580"/>
    </source>
</evidence>
<feature type="region of interest" description="Disordered" evidence="14">
    <location>
        <begin position="1"/>
        <end position="29"/>
    </location>
</feature>
<dbReference type="GO" id="GO:0007602">
    <property type="term" value="P:phototransduction"/>
    <property type="evidence" value="ECO:0007669"/>
    <property type="project" value="UniProtKB-KW"/>
</dbReference>
<feature type="transmembrane region" description="Helical" evidence="13">
    <location>
        <begin position="258"/>
        <end position="282"/>
    </location>
</feature>
<dbReference type="InterPro" id="IPR001760">
    <property type="entry name" value="Opsin"/>
</dbReference>
<accession>A0AAY4EMD7</accession>
<keyword evidence="4 13" id="KW-0812">Transmembrane</keyword>
<dbReference type="GeneID" id="114795548"/>
<evidence type="ECO:0000256" key="4">
    <source>
        <dbReference type="ARBA" id="ARBA00022692"/>
    </source>
</evidence>
<keyword evidence="17" id="KW-1185">Reference proteome</keyword>
<dbReference type="RefSeq" id="XP_028844783.1">
    <property type="nucleotide sequence ID" value="XM_028988950.1"/>
</dbReference>
<dbReference type="Proteomes" id="UP000694580">
    <property type="component" value="Chromosome 8"/>
</dbReference>
<reference evidence="16" key="3">
    <citation type="submission" date="2025-09" db="UniProtKB">
        <authorList>
            <consortium name="Ensembl"/>
        </authorList>
    </citation>
    <scope>IDENTIFICATION</scope>
</reference>
<keyword evidence="8 13" id="KW-0297">G-protein coupled receptor</keyword>
<evidence type="ECO:0000256" key="12">
    <source>
        <dbReference type="ARBA" id="ARBA00023224"/>
    </source>
</evidence>
<keyword evidence="12 13" id="KW-0807">Transducer</keyword>
<evidence type="ECO:0000256" key="9">
    <source>
        <dbReference type="ARBA" id="ARBA00023136"/>
    </source>
</evidence>
<evidence type="ECO:0000313" key="16">
    <source>
        <dbReference type="Ensembl" id="ENSDCDP00010058825.1"/>
    </source>
</evidence>
<dbReference type="Pfam" id="PF00001">
    <property type="entry name" value="7tm_1"/>
    <property type="match status" value="1"/>
</dbReference>
<keyword evidence="5 13" id="KW-0681">Retinal protein</keyword>
<feature type="transmembrane region" description="Helical" evidence="13">
    <location>
        <begin position="207"/>
        <end position="227"/>
    </location>
</feature>
<feature type="transmembrane region" description="Helical" evidence="13">
    <location>
        <begin position="45"/>
        <end position="69"/>
    </location>
</feature>
<feature type="transmembrane region" description="Helical" evidence="13">
    <location>
        <begin position="108"/>
        <end position="139"/>
    </location>
</feature>
<keyword evidence="3 13" id="KW-0716">Sensory transduction</keyword>
<feature type="domain" description="G-protein coupled receptors family 1 profile" evidence="15">
    <location>
        <begin position="60"/>
        <end position="310"/>
    </location>
</feature>
<dbReference type="PRINTS" id="PR00237">
    <property type="entry name" value="GPCRRHODOPSN"/>
</dbReference>
<protein>
    <recommendedName>
        <fullName evidence="15">G-protein coupled receptors family 1 profile domain-containing protein</fullName>
    </recommendedName>
</protein>
<reference evidence="16" key="2">
    <citation type="submission" date="2025-08" db="UniProtKB">
        <authorList>
            <consortium name="Ensembl"/>
        </authorList>
    </citation>
    <scope>IDENTIFICATION</scope>
</reference>
<comment type="similarity">
    <text evidence="13">Belongs to the G-protein coupled receptor 1 family. Opsin subfamily.</text>
</comment>
<sequence length="394" mass="43724">MEPSGVTVLGLPHPPPTATPAPPPPPPHDPFSGPLQSVAPWNFKVLAALMFTVSALSLAENFLVMLVTFRFKQLRQPLNYIIVNLSLADFMLSLTGGLISFVTNYRGYFFLGIWACVLEGFAVTYFGIVALWSLAVLAFERFFVICRPLGNIRLRVKHAALGLVFVWTFSFIWTIPPVLGWSSYTVSKIGTTCEPNWYSNSFSDHTFIITFFITCFILPLGVIIVCYTKLVRKLRKVSNTHGRLGNTRKPERQVTRMVVVMIVAYMVAWTPYAIFSIVVTSWPTIDLDPRLASVPAFFAKTSACYNPVIYVFMNKQFKKCLIQLFSCNDGIVEGNLNQTTERPGMTAESNTGEMSAIAARIPISGGILPTADDQSSQCSTFAQLPVAENKICPM</sequence>
<feature type="transmembrane region" description="Helical" evidence="13">
    <location>
        <begin position="81"/>
        <end position="102"/>
    </location>
</feature>
<evidence type="ECO:0000259" key="15">
    <source>
        <dbReference type="PROSITE" id="PS50262"/>
    </source>
</evidence>
<dbReference type="FunFam" id="1.20.1070.10:FF:000238">
    <property type="entry name" value="Opsin-VA"/>
    <property type="match status" value="1"/>
</dbReference>
<dbReference type="PROSITE" id="PS50262">
    <property type="entry name" value="G_PROTEIN_RECEP_F1_2"/>
    <property type="match status" value="1"/>
</dbReference>
<comment type="subcellular location">
    <subcellularLocation>
        <location evidence="1 13">Membrane</location>
        <topology evidence="1 13">Multi-pass membrane protein</topology>
    </subcellularLocation>
</comment>
<dbReference type="GO" id="GO:0016020">
    <property type="term" value="C:membrane"/>
    <property type="evidence" value="ECO:0007669"/>
    <property type="project" value="UniProtKB-SubCell"/>
</dbReference>
<evidence type="ECO:0000256" key="1">
    <source>
        <dbReference type="ARBA" id="ARBA00004141"/>
    </source>
</evidence>
<dbReference type="Ensembl" id="ENSDCDT00010069533.1">
    <property type="protein sequence ID" value="ENSDCDP00010058825.1"/>
    <property type="gene ID" value="ENSDCDG00010033015.1"/>
</dbReference>
<dbReference type="InterPro" id="IPR027430">
    <property type="entry name" value="Retinal_BS"/>
</dbReference>
<dbReference type="SUPFAM" id="SSF81321">
    <property type="entry name" value="Family A G protein-coupled receptor-like"/>
    <property type="match status" value="1"/>
</dbReference>
<evidence type="ECO:0000256" key="5">
    <source>
        <dbReference type="ARBA" id="ARBA00022925"/>
    </source>
</evidence>
<evidence type="ECO:0000256" key="7">
    <source>
        <dbReference type="ARBA" id="ARBA00022991"/>
    </source>
</evidence>
<dbReference type="PANTHER" id="PTHR24240">
    <property type="entry name" value="OPSIN"/>
    <property type="match status" value="1"/>
</dbReference>
<feature type="transmembrane region" description="Helical" evidence="13">
    <location>
        <begin position="160"/>
        <end position="179"/>
    </location>
</feature>
<dbReference type="Gene3D" id="1.20.1070.10">
    <property type="entry name" value="Rhodopsin 7-helix transmembrane proteins"/>
    <property type="match status" value="1"/>
</dbReference>
<dbReference type="PROSITE" id="PS00237">
    <property type="entry name" value="G_PROTEIN_RECEP_F1_1"/>
    <property type="match status" value="1"/>
</dbReference>
<keyword evidence="10" id="KW-1015">Disulfide bond</keyword>
<evidence type="ECO:0000256" key="2">
    <source>
        <dbReference type="ARBA" id="ARBA00022543"/>
    </source>
</evidence>
<keyword evidence="6 13" id="KW-1133">Transmembrane helix</keyword>
<evidence type="ECO:0000256" key="6">
    <source>
        <dbReference type="ARBA" id="ARBA00022989"/>
    </source>
</evidence>
<dbReference type="GO" id="GO:0007601">
    <property type="term" value="P:visual perception"/>
    <property type="evidence" value="ECO:0007669"/>
    <property type="project" value="InterPro"/>
</dbReference>
<keyword evidence="11 13" id="KW-0675">Receptor</keyword>
<evidence type="ECO:0000256" key="14">
    <source>
        <dbReference type="SAM" id="MobiDB-lite"/>
    </source>
</evidence>
<feature type="transmembrane region" description="Helical" evidence="13">
    <location>
        <begin position="294"/>
        <end position="313"/>
    </location>
</feature>
<gene>
    <name evidence="16" type="primary">valopa</name>
</gene>
<keyword evidence="2 13" id="KW-0600">Photoreceptor protein</keyword>